<organism evidence="2 3">
    <name type="scientific">Pseudomonas reactans</name>
    <dbReference type="NCBI Taxonomy" id="117680"/>
    <lineage>
        <taxon>Bacteria</taxon>
        <taxon>Pseudomonadati</taxon>
        <taxon>Pseudomonadota</taxon>
        <taxon>Gammaproteobacteria</taxon>
        <taxon>Pseudomonadales</taxon>
        <taxon>Pseudomonadaceae</taxon>
        <taxon>Pseudomonas</taxon>
    </lineage>
</organism>
<comment type="caution">
    <text evidence="2">The sequence shown here is derived from an EMBL/GenBank/DDBJ whole genome shotgun (WGS) entry which is preliminary data.</text>
</comment>
<evidence type="ECO:0000313" key="3">
    <source>
        <dbReference type="Proteomes" id="UP000572863"/>
    </source>
</evidence>
<reference evidence="2 3" key="1">
    <citation type="submission" date="2020-04" db="EMBL/GenBank/DDBJ databases">
        <title>Molecular characterization of pseudomonads from Agaricus bisporus reveal novel blotch 2 pathogens in Western Europe.</title>
        <authorList>
            <person name="Taparia T."/>
            <person name="Krijger M."/>
            <person name="Haynes E."/>
            <person name="Elpinstone J.G."/>
            <person name="Noble R."/>
            <person name="Van Der Wolf J."/>
        </authorList>
    </citation>
    <scope>NUCLEOTIDE SEQUENCE [LARGE SCALE GENOMIC DNA]</scope>
    <source>
        <strain evidence="2 3">P7774</strain>
    </source>
</reference>
<gene>
    <name evidence="2" type="ORF">HX871_24100</name>
</gene>
<keyword evidence="3" id="KW-1185">Reference proteome</keyword>
<feature type="region of interest" description="Disordered" evidence="1">
    <location>
        <begin position="102"/>
        <end position="124"/>
    </location>
</feature>
<evidence type="ECO:0000256" key="1">
    <source>
        <dbReference type="SAM" id="MobiDB-lite"/>
    </source>
</evidence>
<accession>A0ABX2R0T9</accession>
<sequence length="124" mass="13185">MVSVSGAGHWGSGVRFDTAPGKGAAGEINSDSAAGKDAVTKLLKELDDAQSTGKDQTVRDLRNKLHDMRQDLGDEKLKEIIEKLRKDASSDWLAWLKKLFPDLFPDGSSPSPSPSPPPDRGGGG</sequence>
<feature type="region of interest" description="Disordered" evidence="1">
    <location>
        <begin position="1"/>
        <end position="34"/>
    </location>
</feature>
<dbReference type="Proteomes" id="UP000572863">
    <property type="component" value="Unassembled WGS sequence"/>
</dbReference>
<dbReference type="EMBL" id="JACARY010000057">
    <property type="protein sequence ID" value="NWD97517.1"/>
    <property type="molecule type" value="Genomic_DNA"/>
</dbReference>
<proteinExistence type="predicted"/>
<protein>
    <submittedName>
        <fullName evidence="2">Uncharacterized protein</fullName>
    </submittedName>
</protein>
<name>A0ABX2R0T9_9PSED</name>
<feature type="compositionally biased region" description="Pro residues" evidence="1">
    <location>
        <begin position="111"/>
        <end position="124"/>
    </location>
</feature>
<feature type="non-terminal residue" evidence="2">
    <location>
        <position position="124"/>
    </location>
</feature>
<evidence type="ECO:0000313" key="2">
    <source>
        <dbReference type="EMBL" id="NWD97517.1"/>
    </source>
</evidence>